<dbReference type="InterPro" id="IPR011613">
    <property type="entry name" value="GH15-like"/>
</dbReference>
<organism evidence="3 4">
    <name type="scientific">Leifsonia tongyongensis</name>
    <dbReference type="NCBI Taxonomy" id="1268043"/>
    <lineage>
        <taxon>Bacteria</taxon>
        <taxon>Bacillati</taxon>
        <taxon>Actinomycetota</taxon>
        <taxon>Actinomycetes</taxon>
        <taxon>Micrococcales</taxon>
        <taxon>Microbacteriaceae</taxon>
        <taxon>Leifsonia</taxon>
    </lineage>
</organism>
<dbReference type="Pfam" id="PF00723">
    <property type="entry name" value="Glyco_hydro_15"/>
    <property type="match status" value="1"/>
</dbReference>
<dbReference type="AlphaFoldDB" id="A0A6L9XXW9"/>
<evidence type="ECO:0000313" key="4">
    <source>
        <dbReference type="Proteomes" id="UP000474967"/>
    </source>
</evidence>
<sequence>MSTTSPFPPIADYAFLSNCHTGALVAPDGSIDWLCVPAFDSPSAFGNLLDREAGSFRFGPFGINSPTARTYVPGTNVLTTTWHTPGGWLLVHDALTMGPRTGPDHVTPHTRPPADDDADHVLVRLVECLEGSVEVELRCEPAFDYGREPAKWTLVDKEGHVAEATGSGQTFRLSTDMSIGLEGSSARARHTLSVGEKAYCALSWAEEFAAPVDVDDAVERIDRTVRFWRRWLARARIPDHPLRHPLERAALTIKGLTYMPTGATVAALTTSLPETPGGERNWDYRYTWMRDTTFTLQALHFLNLDWEADEFMQFVADLEPDQDGGLQIMYGIDGRRDLTESTRDELSGYEGAKPVRLGNGAFNQRQNDVYGAVLDSLLLHTRRNQHLPRRLWPLVKSQAEGALATWREPDQGIWEARGAPQHYVSSKLMEWVALDRAAKIAAIREDLELEKTWSEAAEEIRADILAHGVSDRGVLRQHYDTDALDASTLLAAIFGFLPGTDERLKNTVDAIATELTEHGFVLRYVTGETDDGLTGKEGTFLICSFWLVSALSVVGEREQATDLLERLLRIASPLGLYAEEFEVDRSRHLGNFPQAFSHLALIEAAARIILADRLEELSL</sequence>
<name>A0A6L9XXW9_9MICO</name>
<protein>
    <submittedName>
        <fullName evidence="3">Glycoside hydrolase family 15 protein</fullName>
    </submittedName>
</protein>
<evidence type="ECO:0000259" key="2">
    <source>
        <dbReference type="Pfam" id="PF19291"/>
    </source>
</evidence>
<dbReference type="GO" id="GO:0005993">
    <property type="term" value="P:trehalose catabolic process"/>
    <property type="evidence" value="ECO:0007669"/>
    <property type="project" value="TreeGrafter"/>
</dbReference>
<feature type="domain" description="GH15-like" evidence="1">
    <location>
        <begin position="249"/>
        <end position="605"/>
    </location>
</feature>
<dbReference type="Gene3D" id="1.50.10.10">
    <property type="match status" value="1"/>
</dbReference>
<dbReference type="SUPFAM" id="SSF48208">
    <property type="entry name" value="Six-hairpin glycosidases"/>
    <property type="match status" value="1"/>
</dbReference>
<dbReference type="EMBL" id="JAAGWY010000002">
    <property type="protein sequence ID" value="NEN05838.1"/>
    <property type="molecule type" value="Genomic_DNA"/>
</dbReference>
<reference evidence="3 4" key="1">
    <citation type="journal article" date="2014" name="J. Microbiol.">
        <title>Diaminobutyricibacter tongyongensis gen. nov., sp. nov. and Homoserinibacter gongjuensis gen. nov., sp. nov. belong to the family Microbacteriaceae.</title>
        <authorList>
            <person name="Kim S.J."/>
            <person name="Ahn J.H."/>
            <person name="Weon H.Y."/>
            <person name="Hamada M."/>
            <person name="Suzuki K."/>
            <person name="Kwon S.W."/>
        </authorList>
    </citation>
    <scope>NUCLEOTIDE SEQUENCE [LARGE SCALE GENOMIC DNA]</scope>
    <source>
        <strain evidence="3 4">NBRC 108724</strain>
    </source>
</reference>
<gene>
    <name evidence="3" type="ORF">G3T36_08125</name>
</gene>
<comment type="caution">
    <text evidence="3">The sequence shown here is derived from an EMBL/GenBank/DDBJ whole genome shotgun (WGS) entry which is preliminary data.</text>
</comment>
<evidence type="ECO:0000259" key="1">
    <source>
        <dbReference type="Pfam" id="PF00723"/>
    </source>
</evidence>
<accession>A0A6L9XXW9</accession>
<dbReference type="PANTHER" id="PTHR31616:SF10">
    <property type="entry name" value="TREHALASE"/>
    <property type="match status" value="1"/>
</dbReference>
<dbReference type="InterPro" id="IPR045582">
    <property type="entry name" value="Trehalase-like_N"/>
</dbReference>
<evidence type="ECO:0000313" key="3">
    <source>
        <dbReference type="EMBL" id="NEN05838.1"/>
    </source>
</evidence>
<feature type="domain" description="Trehalase-like N-terminal" evidence="2">
    <location>
        <begin position="8"/>
        <end position="84"/>
    </location>
</feature>
<keyword evidence="3" id="KW-0378">Hydrolase</keyword>
<keyword evidence="4" id="KW-1185">Reference proteome</keyword>
<dbReference type="Pfam" id="PF19291">
    <property type="entry name" value="TREH_N"/>
    <property type="match status" value="1"/>
</dbReference>
<dbReference type="GO" id="GO:0015927">
    <property type="term" value="F:trehalase activity"/>
    <property type="evidence" value="ECO:0007669"/>
    <property type="project" value="TreeGrafter"/>
</dbReference>
<dbReference type="InterPro" id="IPR012341">
    <property type="entry name" value="6hp_glycosidase-like_sf"/>
</dbReference>
<dbReference type="Proteomes" id="UP000474967">
    <property type="component" value="Unassembled WGS sequence"/>
</dbReference>
<proteinExistence type="predicted"/>
<dbReference type="RefSeq" id="WP_163289184.1">
    <property type="nucleotide sequence ID" value="NZ_JAAGWY010000002.1"/>
</dbReference>
<dbReference type="InterPro" id="IPR008928">
    <property type="entry name" value="6-hairpin_glycosidase_sf"/>
</dbReference>
<dbReference type="PANTHER" id="PTHR31616">
    <property type="entry name" value="TREHALASE"/>
    <property type="match status" value="1"/>
</dbReference>